<dbReference type="AlphaFoldDB" id="A0A918IF31"/>
<evidence type="ECO:0000313" key="1">
    <source>
        <dbReference type="EMBL" id="GGV09376.1"/>
    </source>
</evidence>
<dbReference type="Proteomes" id="UP000618795">
    <property type="component" value="Unassembled WGS sequence"/>
</dbReference>
<protein>
    <submittedName>
        <fullName evidence="1">Uncharacterized protein</fullName>
    </submittedName>
</protein>
<reference evidence="1" key="2">
    <citation type="submission" date="2020-09" db="EMBL/GenBank/DDBJ databases">
        <authorList>
            <person name="Sun Q."/>
            <person name="Ohkuma M."/>
        </authorList>
    </citation>
    <scope>NUCLEOTIDE SEQUENCE</scope>
    <source>
        <strain evidence="1">JCM 4369</strain>
    </source>
</reference>
<proteinExistence type="predicted"/>
<comment type="caution">
    <text evidence="1">The sequence shown here is derived from an EMBL/GenBank/DDBJ whole genome shotgun (WGS) entry which is preliminary data.</text>
</comment>
<organism evidence="1 2">
    <name type="scientific">Streptomyces filipinensis</name>
    <dbReference type="NCBI Taxonomy" id="66887"/>
    <lineage>
        <taxon>Bacteria</taxon>
        <taxon>Bacillati</taxon>
        <taxon>Actinomycetota</taxon>
        <taxon>Actinomycetes</taxon>
        <taxon>Kitasatosporales</taxon>
        <taxon>Streptomycetaceae</taxon>
        <taxon>Streptomyces</taxon>
    </lineage>
</organism>
<evidence type="ECO:0000313" key="2">
    <source>
        <dbReference type="Proteomes" id="UP000618795"/>
    </source>
</evidence>
<keyword evidence="2" id="KW-1185">Reference proteome</keyword>
<accession>A0A918IF31</accession>
<gene>
    <name evidence="1" type="ORF">GCM10010260_54610</name>
</gene>
<reference evidence="1" key="1">
    <citation type="journal article" date="2014" name="Int. J. Syst. Evol. Microbiol.">
        <title>Complete genome sequence of Corynebacterium casei LMG S-19264T (=DSM 44701T), isolated from a smear-ripened cheese.</title>
        <authorList>
            <consortium name="US DOE Joint Genome Institute (JGI-PGF)"/>
            <person name="Walter F."/>
            <person name="Albersmeier A."/>
            <person name="Kalinowski J."/>
            <person name="Ruckert C."/>
        </authorList>
    </citation>
    <scope>NUCLEOTIDE SEQUENCE</scope>
    <source>
        <strain evidence="1">JCM 4369</strain>
    </source>
</reference>
<name>A0A918IF31_9ACTN</name>
<dbReference type="EMBL" id="BMTD01000013">
    <property type="protein sequence ID" value="GGV09376.1"/>
    <property type="molecule type" value="Genomic_DNA"/>
</dbReference>
<sequence length="140" mass="14918">MVVAHRQRLAGHSRLPQCTIGAPLTSAPPVRRLSGAGSPGCGGCRRPSTHDLPLTFFVYSMYLAAPPVMWISFQPEHPSAAVSTFSADRADRADGVAGAGATAVSGRRNSLTKNCYPGRLQRSPRYRTQSFGLGDGKHLL</sequence>